<gene>
    <name evidence="1" type="ORF">J07HQW1_02682</name>
</gene>
<evidence type="ECO:0000313" key="1">
    <source>
        <dbReference type="EMBL" id="ERG92637.1"/>
    </source>
</evidence>
<proteinExistence type="predicted"/>
<sequence length="73" mass="8407">MDIVYGCPLLSATTVTDRVTHRVALSNEGSFQAYRILTEVTMTRPEDSTEPDFYDCQRAIWRLDIKNHVFSPQ</sequence>
<dbReference type="EMBL" id="KE356560">
    <property type="protein sequence ID" value="ERG92637.1"/>
    <property type="molecule type" value="Genomic_DNA"/>
</dbReference>
<protein>
    <submittedName>
        <fullName evidence="1">Uncharacterized protein</fullName>
    </submittedName>
</protein>
<dbReference type="STRING" id="1238424.J07HQW1_02682"/>
<dbReference type="HOGENOM" id="CLU_2695682_0_0_2"/>
<accession>U1PG79</accession>
<evidence type="ECO:0000313" key="2">
    <source>
        <dbReference type="Proteomes" id="UP000030649"/>
    </source>
</evidence>
<reference evidence="1 2" key="1">
    <citation type="journal article" date="2013" name="PLoS ONE">
        <title>Assembly-driven community genomics of a hypersaline microbial ecosystem.</title>
        <authorList>
            <person name="Podell S."/>
            <person name="Ugalde J.A."/>
            <person name="Narasingarao P."/>
            <person name="Banfield J.F."/>
            <person name="Heidelberg K.B."/>
            <person name="Allen E.E."/>
        </authorList>
    </citation>
    <scope>NUCLEOTIDE SEQUENCE [LARGE SCALE GENOMIC DNA]</scope>
    <source>
        <strain evidence="2">J07HQW1</strain>
    </source>
</reference>
<name>U1PG79_9EURY</name>
<dbReference type="Proteomes" id="UP000030649">
    <property type="component" value="Unassembled WGS sequence"/>
</dbReference>
<organism evidence="1 2">
    <name type="scientific">Haloquadratum walsbyi J07HQW1</name>
    <dbReference type="NCBI Taxonomy" id="1238424"/>
    <lineage>
        <taxon>Archaea</taxon>
        <taxon>Methanobacteriati</taxon>
        <taxon>Methanobacteriota</taxon>
        <taxon>Stenosarchaea group</taxon>
        <taxon>Halobacteria</taxon>
        <taxon>Halobacteriales</taxon>
        <taxon>Haloferacaceae</taxon>
        <taxon>Haloquadratum</taxon>
    </lineage>
</organism>
<dbReference type="AlphaFoldDB" id="U1PG79"/>